<evidence type="ECO:0000313" key="1">
    <source>
        <dbReference type="EMBL" id="GIY23533.1"/>
    </source>
</evidence>
<sequence length="118" mass="14047">MEGNNLVQTQWKDKWKWTNVYHRKSFFCMQRTRERNVFGKRNIYLYPGKKKPPFHGINNRKKVLEKETVGWGVGGGKRIVKDEWALKSEKSGNLAWGMTVNKKREKNHRGRKKRKGCL</sequence>
<keyword evidence="2" id="KW-1185">Reference proteome</keyword>
<organism evidence="1 2">
    <name type="scientific">Caerostris extrusa</name>
    <name type="common">Bark spider</name>
    <name type="synonym">Caerostris bankana</name>
    <dbReference type="NCBI Taxonomy" id="172846"/>
    <lineage>
        <taxon>Eukaryota</taxon>
        <taxon>Metazoa</taxon>
        <taxon>Ecdysozoa</taxon>
        <taxon>Arthropoda</taxon>
        <taxon>Chelicerata</taxon>
        <taxon>Arachnida</taxon>
        <taxon>Araneae</taxon>
        <taxon>Araneomorphae</taxon>
        <taxon>Entelegynae</taxon>
        <taxon>Araneoidea</taxon>
        <taxon>Araneidae</taxon>
        <taxon>Caerostris</taxon>
    </lineage>
</organism>
<accession>A0AAV4RNK9</accession>
<dbReference type="EMBL" id="BPLR01008285">
    <property type="protein sequence ID" value="GIY23533.1"/>
    <property type="molecule type" value="Genomic_DNA"/>
</dbReference>
<protein>
    <submittedName>
        <fullName evidence="1">Uncharacterized protein</fullName>
    </submittedName>
</protein>
<gene>
    <name evidence="1" type="ORF">CEXT_52411</name>
</gene>
<dbReference type="Proteomes" id="UP001054945">
    <property type="component" value="Unassembled WGS sequence"/>
</dbReference>
<dbReference type="AlphaFoldDB" id="A0AAV4RNK9"/>
<evidence type="ECO:0000313" key="2">
    <source>
        <dbReference type="Proteomes" id="UP001054945"/>
    </source>
</evidence>
<proteinExistence type="predicted"/>
<name>A0AAV4RNK9_CAEEX</name>
<reference evidence="1 2" key="1">
    <citation type="submission" date="2021-06" db="EMBL/GenBank/DDBJ databases">
        <title>Caerostris extrusa draft genome.</title>
        <authorList>
            <person name="Kono N."/>
            <person name="Arakawa K."/>
        </authorList>
    </citation>
    <scope>NUCLEOTIDE SEQUENCE [LARGE SCALE GENOMIC DNA]</scope>
</reference>
<comment type="caution">
    <text evidence="1">The sequence shown here is derived from an EMBL/GenBank/DDBJ whole genome shotgun (WGS) entry which is preliminary data.</text>
</comment>